<evidence type="ECO:0000313" key="2">
    <source>
        <dbReference type="EMBL" id="OYQ49035.1"/>
    </source>
</evidence>
<evidence type="ECO:0000256" key="1">
    <source>
        <dbReference type="ARBA" id="ARBA00022649"/>
    </source>
</evidence>
<dbReference type="AlphaFoldDB" id="A0A256A798"/>
<dbReference type="Pfam" id="PF05016">
    <property type="entry name" value="ParE_toxin"/>
    <property type="match status" value="1"/>
</dbReference>
<dbReference type="OrthoDB" id="1098070at2"/>
<accession>A0A256A798</accession>
<protein>
    <submittedName>
        <fullName evidence="2">Plasmid stabilization protein</fullName>
    </submittedName>
</protein>
<proteinExistence type="predicted"/>
<keyword evidence="3" id="KW-1185">Reference proteome</keyword>
<organism evidence="2 3">
    <name type="scientific">Flavobacterium aurantiibacter</name>
    <dbReference type="NCBI Taxonomy" id="2023067"/>
    <lineage>
        <taxon>Bacteria</taxon>
        <taxon>Pseudomonadati</taxon>
        <taxon>Bacteroidota</taxon>
        <taxon>Flavobacteriia</taxon>
        <taxon>Flavobacteriales</taxon>
        <taxon>Flavobacteriaceae</taxon>
        <taxon>Flavobacterium</taxon>
    </lineage>
</organism>
<gene>
    <name evidence="2" type="ORF">CHX27_01785</name>
</gene>
<comment type="caution">
    <text evidence="2">The sequence shown here is derived from an EMBL/GenBank/DDBJ whole genome shotgun (WGS) entry which is preliminary data.</text>
</comment>
<sequence>MAERIVVWTETASNQRREIFEYWTKRNGSSKYAEKLIKLIRNRIKVILENPLVFKKADYPDTREAALGYFSIYYKITDSQLIITAFWDNRQDPKKLIKLINK</sequence>
<dbReference type="Gene3D" id="3.30.2310.20">
    <property type="entry name" value="RelE-like"/>
    <property type="match status" value="1"/>
</dbReference>
<reference evidence="2 3" key="1">
    <citation type="submission" date="2017-07" db="EMBL/GenBank/DDBJ databases">
        <title>Flavobacterium cyanobacteriorum sp. nov., isolated from cyanobacterial aggregates in a eutrophic lake.</title>
        <authorList>
            <person name="Cai H."/>
        </authorList>
    </citation>
    <scope>NUCLEOTIDE SEQUENCE [LARGE SCALE GENOMIC DNA]</scope>
    <source>
        <strain evidence="2 3">TH167</strain>
    </source>
</reference>
<dbReference type="RefSeq" id="WP_094485056.1">
    <property type="nucleotide sequence ID" value="NZ_NOXX01000110.1"/>
</dbReference>
<keyword evidence="1" id="KW-1277">Toxin-antitoxin system</keyword>
<name>A0A256A798_9FLAO</name>
<dbReference type="Proteomes" id="UP000216035">
    <property type="component" value="Unassembled WGS sequence"/>
</dbReference>
<dbReference type="InterPro" id="IPR007712">
    <property type="entry name" value="RelE/ParE_toxin"/>
</dbReference>
<evidence type="ECO:0000313" key="3">
    <source>
        <dbReference type="Proteomes" id="UP000216035"/>
    </source>
</evidence>
<dbReference type="EMBL" id="NOXX01000110">
    <property type="protein sequence ID" value="OYQ49035.1"/>
    <property type="molecule type" value="Genomic_DNA"/>
</dbReference>
<dbReference type="InterPro" id="IPR035093">
    <property type="entry name" value="RelE/ParE_toxin_dom_sf"/>
</dbReference>